<sequence>MMANLFYKTVVCGVLVLLSYSMQGQNKLSKEIKQTHPLTNNGALYIENKYGDIYLNGWEKNEIEIVVTIEANGKNLEKAQELLSLINSNIAVSNKQIIVKSEISQKKTGFFNKYINKIDPFKNEKTNTVIDYTIMLPKATEVEIFNKYGDVIISDWNGKLKTTVEHGDIRLLDSITNSNLSIKYGKLRASTLYKTNVLAKDASISINSSNNLKLESNGSEITLDVIGSLDLNSNKDNIEINQLNNVFGTLKYSTTVFNNVSKKVNLDLNLTELRLLKFNTAYPNIDINQKSSEVYINISETNFKFDAKLEQGVLRIPKSLHNINSDVIDKKDKIRHITASYKKEGSGTLYFKGEKGVIILKEL</sequence>
<dbReference type="OrthoDB" id="1117657at2"/>
<accession>A0A420DX97</accession>
<dbReference type="RefSeq" id="WP_147376096.1">
    <property type="nucleotide sequence ID" value="NZ_RAQJ01000001.1"/>
</dbReference>
<evidence type="ECO:0008006" key="3">
    <source>
        <dbReference type="Google" id="ProtNLM"/>
    </source>
</evidence>
<organism evidence="1 2">
    <name type="scientific">Ichthyenterobacterium magnum</name>
    <dbReference type="NCBI Taxonomy" id="1230530"/>
    <lineage>
        <taxon>Bacteria</taxon>
        <taxon>Pseudomonadati</taxon>
        <taxon>Bacteroidota</taxon>
        <taxon>Flavobacteriia</taxon>
        <taxon>Flavobacteriales</taxon>
        <taxon>Flavobacteriaceae</taxon>
        <taxon>Ichthyenterobacterium</taxon>
    </lineage>
</organism>
<dbReference type="AlphaFoldDB" id="A0A420DX97"/>
<dbReference type="Proteomes" id="UP000284892">
    <property type="component" value="Unassembled WGS sequence"/>
</dbReference>
<keyword evidence="2" id="KW-1185">Reference proteome</keyword>
<evidence type="ECO:0000313" key="1">
    <source>
        <dbReference type="EMBL" id="RKE98811.1"/>
    </source>
</evidence>
<comment type="caution">
    <text evidence="1">The sequence shown here is derived from an EMBL/GenBank/DDBJ whole genome shotgun (WGS) entry which is preliminary data.</text>
</comment>
<gene>
    <name evidence="1" type="ORF">BXY80_0906</name>
</gene>
<proteinExistence type="predicted"/>
<evidence type="ECO:0000313" key="2">
    <source>
        <dbReference type="Proteomes" id="UP000284892"/>
    </source>
</evidence>
<name>A0A420DX97_9FLAO</name>
<protein>
    <recommendedName>
        <fullName evidence="3">Adhesin</fullName>
    </recommendedName>
</protein>
<dbReference type="EMBL" id="RAQJ01000001">
    <property type="protein sequence ID" value="RKE98811.1"/>
    <property type="molecule type" value="Genomic_DNA"/>
</dbReference>
<reference evidence="1 2" key="1">
    <citation type="submission" date="2018-09" db="EMBL/GenBank/DDBJ databases">
        <title>Genomic Encyclopedia of Archaeal and Bacterial Type Strains, Phase II (KMG-II): from individual species to whole genera.</title>
        <authorList>
            <person name="Goeker M."/>
        </authorList>
    </citation>
    <scope>NUCLEOTIDE SEQUENCE [LARGE SCALE GENOMIC DNA]</scope>
    <source>
        <strain evidence="1 2">DSM 26283</strain>
    </source>
</reference>